<reference evidence="4 5" key="1">
    <citation type="journal article" date="2015" name="Int. J. Syst. Evol. Microbiol.">
        <title>Erwinia iniecta sp. nov., isolated from Russian wheat aphids (Diuraphis noxia).</title>
        <authorList>
            <person name="Campillo T."/>
            <person name="Luna E."/>
            <person name="Portier P."/>
            <person name="Fischer-Le Saux M."/>
            <person name="Lapitan N."/>
            <person name="Tisserat N.A."/>
            <person name="Leach J.E."/>
        </authorList>
    </citation>
    <scope>NUCLEOTIDE SEQUENCE [LARGE SCALE GENOMIC DNA]</scope>
    <source>
        <strain evidence="2 5">B120</strain>
        <strain evidence="3 4">B149</strain>
    </source>
</reference>
<dbReference type="Pfam" id="PF00550">
    <property type="entry name" value="PP-binding"/>
    <property type="match status" value="1"/>
</dbReference>
<keyword evidence="5" id="KW-1185">Reference proteome</keyword>
<evidence type="ECO:0000313" key="5">
    <source>
        <dbReference type="Proteomes" id="UP000037088"/>
    </source>
</evidence>
<dbReference type="GO" id="GO:0031177">
    <property type="term" value="F:phosphopantetheine binding"/>
    <property type="evidence" value="ECO:0007669"/>
    <property type="project" value="TreeGrafter"/>
</dbReference>
<organism evidence="2 5">
    <name type="scientific">Winslowiella iniecta</name>
    <dbReference type="NCBI Taxonomy" id="1560201"/>
    <lineage>
        <taxon>Bacteria</taxon>
        <taxon>Pseudomonadati</taxon>
        <taxon>Pseudomonadota</taxon>
        <taxon>Gammaproteobacteria</taxon>
        <taxon>Enterobacterales</taxon>
        <taxon>Erwiniaceae</taxon>
        <taxon>Winslowiella</taxon>
    </lineage>
</organism>
<dbReference type="STRING" id="1560201.NG42_09415"/>
<proteinExistence type="predicted"/>
<dbReference type="RefSeq" id="WP_052899047.1">
    <property type="nucleotide sequence ID" value="NZ_JRXE01000011.1"/>
</dbReference>
<dbReference type="PANTHER" id="PTHR45527">
    <property type="entry name" value="NONRIBOSOMAL PEPTIDE SYNTHETASE"/>
    <property type="match status" value="1"/>
</dbReference>
<dbReference type="PATRIC" id="fig|1560201.3.peg.2006"/>
<dbReference type="OrthoDB" id="6707619at2"/>
<protein>
    <recommendedName>
        <fullName evidence="1">Carrier domain-containing protein</fullName>
    </recommendedName>
</protein>
<name>A0A0L7T4J6_9GAMM</name>
<dbReference type="Gene3D" id="1.10.1200.10">
    <property type="entry name" value="ACP-like"/>
    <property type="match status" value="1"/>
</dbReference>
<evidence type="ECO:0000313" key="2">
    <source>
        <dbReference type="EMBL" id="KOC90278.1"/>
    </source>
</evidence>
<dbReference type="InterPro" id="IPR009081">
    <property type="entry name" value="PP-bd_ACP"/>
</dbReference>
<evidence type="ECO:0000313" key="3">
    <source>
        <dbReference type="EMBL" id="KOC94760.1"/>
    </source>
</evidence>
<comment type="caution">
    <text evidence="2">The sequence shown here is derived from an EMBL/GenBank/DDBJ whole genome shotgun (WGS) entry which is preliminary data.</text>
</comment>
<accession>A0A0L7T4J6</accession>
<dbReference type="GO" id="GO:0044550">
    <property type="term" value="P:secondary metabolite biosynthetic process"/>
    <property type="evidence" value="ECO:0007669"/>
    <property type="project" value="TreeGrafter"/>
</dbReference>
<gene>
    <name evidence="2" type="ORF">NG42_09415</name>
    <name evidence="3" type="ORF">NG43_02925</name>
</gene>
<dbReference type="GO" id="GO:0005737">
    <property type="term" value="C:cytoplasm"/>
    <property type="evidence" value="ECO:0007669"/>
    <property type="project" value="TreeGrafter"/>
</dbReference>
<dbReference type="AlphaFoldDB" id="A0A0L7T4J6"/>
<evidence type="ECO:0000313" key="4">
    <source>
        <dbReference type="Proteomes" id="UP000036851"/>
    </source>
</evidence>
<dbReference type="PANTHER" id="PTHR45527:SF1">
    <property type="entry name" value="FATTY ACID SYNTHASE"/>
    <property type="match status" value="1"/>
</dbReference>
<evidence type="ECO:0000259" key="1">
    <source>
        <dbReference type="PROSITE" id="PS50075"/>
    </source>
</evidence>
<sequence length="78" mass="8624">MKAPDTFTLQTRILSIWKQVLNNENISLDDDLIAIGGQSIDALKIANECQRQLGKPVNMVRVLRSRTVSGLAKSLSQT</sequence>
<dbReference type="Proteomes" id="UP000037088">
    <property type="component" value="Unassembled WGS sequence"/>
</dbReference>
<feature type="domain" description="Carrier" evidence="1">
    <location>
        <begin position="4"/>
        <end position="78"/>
    </location>
</feature>
<dbReference type="SUPFAM" id="SSF47336">
    <property type="entry name" value="ACP-like"/>
    <property type="match status" value="1"/>
</dbReference>
<dbReference type="EMBL" id="JRXF01000003">
    <property type="protein sequence ID" value="KOC94760.1"/>
    <property type="molecule type" value="Genomic_DNA"/>
</dbReference>
<dbReference type="InterPro" id="IPR036736">
    <property type="entry name" value="ACP-like_sf"/>
</dbReference>
<dbReference type="PROSITE" id="PS50075">
    <property type="entry name" value="CARRIER"/>
    <property type="match status" value="1"/>
</dbReference>
<dbReference type="GO" id="GO:0043041">
    <property type="term" value="P:amino acid activation for nonribosomal peptide biosynthetic process"/>
    <property type="evidence" value="ECO:0007669"/>
    <property type="project" value="TreeGrafter"/>
</dbReference>
<dbReference type="Proteomes" id="UP000036851">
    <property type="component" value="Unassembled WGS sequence"/>
</dbReference>
<dbReference type="EMBL" id="JRXE01000011">
    <property type="protein sequence ID" value="KOC90278.1"/>
    <property type="molecule type" value="Genomic_DNA"/>
</dbReference>